<evidence type="ECO:0000313" key="2">
    <source>
        <dbReference type="EMBL" id="ACL73582.1"/>
    </source>
</evidence>
<dbReference type="KEGG" id="tgr:Tgr7_2505"/>
<reference evidence="2 3" key="1">
    <citation type="journal article" date="2011" name="Stand. Genomic Sci.">
        <title>Complete genome sequence of 'Thioalkalivibrio sulfidophilus' HL-EbGr7.</title>
        <authorList>
            <person name="Muyzer G."/>
            <person name="Sorokin D.Y."/>
            <person name="Mavromatis K."/>
            <person name="Lapidus A."/>
            <person name="Clum A."/>
            <person name="Ivanova N."/>
            <person name="Pati A."/>
            <person name="d'Haeseleer P."/>
            <person name="Woyke T."/>
            <person name="Kyrpides N.C."/>
        </authorList>
    </citation>
    <scope>NUCLEOTIDE SEQUENCE [LARGE SCALE GENOMIC DNA]</scope>
    <source>
        <strain evidence="2 3">HL-EbGR7</strain>
    </source>
</reference>
<name>B8GLM7_THISH</name>
<sequence precursor="true">MRMARLIAAALLAGAATTVQAAGVEAYLSNKTAQLTFTGDASGIGLPGAEMSFGLFYGDDKDYMGSFGLHAAGTPAGDMPLTFGLGGRIYVGSTDRPDQNFQALALGGEVRYTIPANMPMAIAADIHFAPSVTSFGDADQLVDVGVRYELEVTPGVSGFLGYRELTLDLDRDSSYKVDKHVHFGVRFRF</sequence>
<dbReference type="STRING" id="396588.Tgr7_2505"/>
<evidence type="ECO:0000313" key="3">
    <source>
        <dbReference type="Proteomes" id="UP000002383"/>
    </source>
</evidence>
<dbReference type="RefSeq" id="WP_012639057.1">
    <property type="nucleotide sequence ID" value="NC_011901.1"/>
</dbReference>
<dbReference type="AlphaFoldDB" id="B8GLM7"/>
<accession>B8GLM7</accession>
<gene>
    <name evidence="2" type="ordered locus">Tgr7_2505</name>
</gene>
<dbReference type="Pfam" id="PF07437">
    <property type="entry name" value="YfaZ"/>
    <property type="match status" value="1"/>
</dbReference>
<keyword evidence="1" id="KW-0732">Signal</keyword>
<organism evidence="2 3">
    <name type="scientific">Thioalkalivibrio sulfidiphilus (strain HL-EbGR7)</name>
    <dbReference type="NCBI Taxonomy" id="396588"/>
    <lineage>
        <taxon>Bacteria</taxon>
        <taxon>Pseudomonadati</taxon>
        <taxon>Pseudomonadota</taxon>
        <taxon>Gammaproteobacteria</taxon>
        <taxon>Chromatiales</taxon>
        <taxon>Ectothiorhodospiraceae</taxon>
        <taxon>Thioalkalivibrio</taxon>
    </lineage>
</organism>
<evidence type="ECO:0000256" key="1">
    <source>
        <dbReference type="SAM" id="SignalP"/>
    </source>
</evidence>
<dbReference type="InterPro" id="IPR009998">
    <property type="entry name" value="YfaZ"/>
</dbReference>
<protein>
    <submittedName>
        <fullName evidence="2">YfaZ family protein</fullName>
    </submittedName>
</protein>
<keyword evidence="3" id="KW-1185">Reference proteome</keyword>
<feature type="chain" id="PRO_5002872809" evidence="1">
    <location>
        <begin position="22"/>
        <end position="189"/>
    </location>
</feature>
<feature type="signal peptide" evidence="1">
    <location>
        <begin position="1"/>
        <end position="21"/>
    </location>
</feature>
<proteinExistence type="predicted"/>
<dbReference type="HOGENOM" id="CLU_122257_0_0_6"/>
<dbReference type="Proteomes" id="UP000002383">
    <property type="component" value="Chromosome"/>
</dbReference>
<dbReference type="EMBL" id="CP001339">
    <property type="protein sequence ID" value="ACL73582.1"/>
    <property type="molecule type" value="Genomic_DNA"/>
</dbReference>